<evidence type="ECO:0000256" key="1">
    <source>
        <dbReference type="ARBA" id="ARBA00022691"/>
    </source>
</evidence>
<name>A0A2H0D2S2_9BACT</name>
<evidence type="ECO:0000256" key="4">
    <source>
        <dbReference type="ARBA" id="ARBA00023014"/>
    </source>
</evidence>
<dbReference type="GO" id="GO:0003824">
    <property type="term" value="F:catalytic activity"/>
    <property type="evidence" value="ECO:0007669"/>
    <property type="project" value="InterPro"/>
</dbReference>
<dbReference type="InterPro" id="IPR007197">
    <property type="entry name" value="rSAM"/>
</dbReference>
<keyword evidence="3" id="KW-0408">Iron</keyword>
<dbReference type="PROSITE" id="PS51918">
    <property type="entry name" value="RADICAL_SAM"/>
    <property type="match status" value="1"/>
</dbReference>
<evidence type="ECO:0000313" key="7">
    <source>
        <dbReference type="Proteomes" id="UP000230159"/>
    </source>
</evidence>
<evidence type="ECO:0000256" key="3">
    <source>
        <dbReference type="ARBA" id="ARBA00023004"/>
    </source>
</evidence>
<reference evidence="6 7" key="1">
    <citation type="submission" date="2017-09" db="EMBL/GenBank/DDBJ databases">
        <title>Depth-based differentiation of microbial function through sediment-hosted aquifers and enrichment of novel symbionts in the deep terrestrial subsurface.</title>
        <authorList>
            <person name="Probst A.J."/>
            <person name="Ladd B."/>
            <person name="Jarett J.K."/>
            <person name="Geller-Mcgrath D.E."/>
            <person name="Sieber C.M."/>
            <person name="Emerson J.B."/>
            <person name="Anantharaman K."/>
            <person name="Thomas B.C."/>
            <person name="Malmstrom R."/>
            <person name="Stieglmeier M."/>
            <person name="Klingl A."/>
            <person name="Woyke T."/>
            <person name="Ryan C.M."/>
            <person name="Banfield J.F."/>
        </authorList>
    </citation>
    <scope>NUCLEOTIDE SEQUENCE [LARGE SCALE GENOMIC DNA]</scope>
    <source>
        <strain evidence="6">CG22_combo_CG10-13_8_21_14_all_39_9</strain>
    </source>
</reference>
<dbReference type="EMBL" id="PCTN01000048">
    <property type="protein sequence ID" value="PIP75910.1"/>
    <property type="molecule type" value="Genomic_DNA"/>
</dbReference>
<dbReference type="GO" id="GO:0046872">
    <property type="term" value="F:metal ion binding"/>
    <property type="evidence" value="ECO:0007669"/>
    <property type="project" value="UniProtKB-KW"/>
</dbReference>
<dbReference type="Gene3D" id="3.20.20.70">
    <property type="entry name" value="Aldolase class I"/>
    <property type="match status" value="1"/>
</dbReference>
<dbReference type="SFLD" id="SFLDS00029">
    <property type="entry name" value="Radical_SAM"/>
    <property type="match status" value="1"/>
</dbReference>
<dbReference type="InterPro" id="IPR023885">
    <property type="entry name" value="4Fe4S-binding_SPASM_dom"/>
</dbReference>
<keyword evidence="2" id="KW-0479">Metal-binding</keyword>
<dbReference type="NCBIfam" id="TIGR04085">
    <property type="entry name" value="rSAM_more_4Fe4S"/>
    <property type="match status" value="1"/>
</dbReference>
<dbReference type="PANTHER" id="PTHR11228">
    <property type="entry name" value="RADICAL SAM DOMAIN PROTEIN"/>
    <property type="match status" value="1"/>
</dbReference>
<sequence>MCPLVRIQSDTIEVIRHLIQGNSLDSFFPVEIPQKERSKLILQGESVLRELTTNGLLTENRPTHQGLIKKVRANPPLRVVFIELTKKCNLRCKHCYVPNCGDCVKHVNDGQMTFAKICDLISQVDELGVMELQLTGGEPFILPYALEIIKEVQKRLIPCSIFTNGTLITEDVFRYISENNYGLIFYISLDGYQKTHDSFRRSQGSFQKTTETIRRLLRTGCDVRINTSIGRHNIAEMCQFIEFIKNEFGVLHRLVTVEPIGRANAEMTITAEEFASLLQESHNTFEFLDSHDSIADWSTPACGIGSSMLFIDAYGNVSFCPTLTQRENPEFLAGNITISSVKDIWENSPVFKKIRGFQCKDVEQCRFRELCKGGCRSRAFLSTGDINSPDLAMCLLYNAKKP</sequence>
<dbReference type="InterPro" id="IPR050377">
    <property type="entry name" value="Radical_SAM_PqqE_MftC-like"/>
</dbReference>
<dbReference type="PANTHER" id="PTHR11228:SF7">
    <property type="entry name" value="PQQA PEPTIDE CYCLASE"/>
    <property type="match status" value="1"/>
</dbReference>
<dbReference type="SFLD" id="SFLDG01386">
    <property type="entry name" value="main_SPASM_domain-containing"/>
    <property type="match status" value="1"/>
</dbReference>
<comment type="caution">
    <text evidence="6">The sequence shown here is derived from an EMBL/GenBank/DDBJ whole genome shotgun (WGS) entry which is preliminary data.</text>
</comment>
<feature type="domain" description="Radical SAM core" evidence="5">
    <location>
        <begin position="74"/>
        <end position="292"/>
    </location>
</feature>
<proteinExistence type="predicted"/>
<dbReference type="SUPFAM" id="SSF102114">
    <property type="entry name" value="Radical SAM enzymes"/>
    <property type="match status" value="1"/>
</dbReference>
<keyword evidence="1" id="KW-0949">S-adenosyl-L-methionine</keyword>
<evidence type="ECO:0000313" key="6">
    <source>
        <dbReference type="EMBL" id="PIP75910.1"/>
    </source>
</evidence>
<dbReference type="SFLD" id="SFLDG01067">
    <property type="entry name" value="SPASM/twitch_domain_containing"/>
    <property type="match status" value="1"/>
</dbReference>
<dbReference type="Pfam" id="PF04055">
    <property type="entry name" value="Radical_SAM"/>
    <property type="match status" value="1"/>
</dbReference>
<organism evidence="6 7">
    <name type="scientific">Candidatus Kuenenbacteria bacterium CG22_combo_CG10-13_8_21_14_all_39_9</name>
    <dbReference type="NCBI Taxonomy" id="1974621"/>
    <lineage>
        <taxon>Bacteria</taxon>
        <taxon>Candidatus Kueneniibacteriota</taxon>
    </lineage>
</organism>
<dbReference type="InterPro" id="IPR058240">
    <property type="entry name" value="rSAM_sf"/>
</dbReference>
<protein>
    <recommendedName>
        <fullName evidence="5">Radical SAM core domain-containing protein</fullName>
    </recommendedName>
</protein>
<dbReference type="Pfam" id="PF13186">
    <property type="entry name" value="SPASM"/>
    <property type="match status" value="1"/>
</dbReference>
<dbReference type="AlphaFoldDB" id="A0A2H0D2S2"/>
<dbReference type="InterPro" id="IPR013785">
    <property type="entry name" value="Aldolase_TIM"/>
</dbReference>
<evidence type="ECO:0000259" key="5">
    <source>
        <dbReference type="PROSITE" id="PS51918"/>
    </source>
</evidence>
<dbReference type="Proteomes" id="UP000230159">
    <property type="component" value="Unassembled WGS sequence"/>
</dbReference>
<evidence type="ECO:0000256" key="2">
    <source>
        <dbReference type="ARBA" id="ARBA00022723"/>
    </source>
</evidence>
<accession>A0A2H0D2S2</accession>
<dbReference type="GO" id="GO:0051536">
    <property type="term" value="F:iron-sulfur cluster binding"/>
    <property type="evidence" value="ECO:0007669"/>
    <property type="project" value="UniProtKB-KW"/>
</dbReference>
<gene>
    <name evidence="6" type="ORF">COW86_01080</name>
</gene>
<keyword evidence="4" id="KW-0411">Iron-sulfur</keyword>
<dbReference type="CDD" id="cd01335">
    <property type="entry name" value="Radical_SAM"/>
    <property type="match status" value="1"/>
</dbReference>